<sequence length="106" mass="12724">MELRQSLLLLRQQLRQQQEQPLHHKHPQDRLQRVRHRRQRLRPLCQPESLGLLDTGTNENIVLHMRTVRITMYTINTAHQEFTTFVSRKQPTSALLFDNEDQEVSF</sequence>
<accession>A0A016T7V1</accession>
<name>A0A016T7V1_9BILA</name>
<dbReference type="Proteomes" id="UP000024635">
    <property type="component" value="Unassembled WGS sequence"/>
</dbReference>
<keyword evidence="2" id="KW-1185">Reference proteome</keyword>
<comment type="caution">
    <text evidence="1">The sequence shown here is derived from an EMBL/GenBank/DDBJ whole genome shotgun (WGS) entry which is preliminary data.</text>
</comment>
<protein>
    <submittedName>
        <fullName evidence="1">Uncharacterized protein</fullName>
    </submittedName>
</protein>
<reference evidence="2" key="1">
    <citation type="journal article" date="2015" name="Nat. Genet.">
        <title>The genome and transcriptome of the zoonotic hookworm Ancylostoma ceylanicum identify infection-specific gene families.</title>
        <authorList>
            <person name="Schwarz E.M."/>
            <person name="Hu Y."/>
            <person name="Antoshechkin I."/>
            <person name="Miller M.M."/>
            <person name="Sternberg P.W."/>
            <person name="Aroian R.V."/>
        </authorList>
    </citation>
    <scope>NUCLEOTIDE SEQUENCE</scope>
    <source>
        <strain evidence="2">HY135</strain>
    </source>
</reference>
<proteinExistence type="predicted"/>
<evidence type="ECO:0000313" key="1">
    <source>
        <dbReference type="EMBL" id="EYB98721.1"/>
    </source>
</evidence>
<gene>
    <name evidence="1" type="primary">Acey_s0129.g1516</name>
    <name evidence="1" type="ORF">Y032_0129g1516</name>
</gene>
<dbReference type="AlphaFoldDB" id="A0A016T7V1"/>
<organism evidence="1 2">
    <name type="scientific">Ancylostoma ceylanicum</name>
    <dbReference type="NCBI Taxonomy" id="53326"/>
    <lineage>
        <taxon>Eukaryota</taxon>
        <taxon>Metazoa</taxon>
        <taxon>Ecdysozoa</taxon>
        <taxon>Nematoda</taxon>
        <taxon>Chromadorea</taxon>
        <taxon>Rhabditida</taxon>
        <taxon>Rhabditina</taxon>
        <taxon>Rhabditomorpha</taxon>
        <taxon>Strongyloidea</taxon>
        <taxon>Ancylostomatidae</taxon>
        <taxon>Ancylostomatinae</taxon>
        <taxon>Ancylostoma</taxon>
    </lineage>
</organism>
<dbReference type="EMBL" id="JARK01001465">
    <property type="protein sequence ID" value="EYB98721.1"/>
    <property type="molecule type" value="Genomic_DNA"/>
</dbReference>
<evidence type="ECO:0000313" key="2">
    <source>
        <dbReference type="Proteomes" id="UP000024635"/>
    </source>
</evidence>